<feature type="transmembrane region" description="Helical" evidence="1">
    <location>
        <begin position="215"/>
        <end position="235"/>
    </location>
</feature>
<keyword evidence="3" id="KW-1185">Reference proteome</keyword>
<evidence type="ECO:0000313" key="2">
    <source>
        <dbReference type="EMBL" id="MVT70433.1"/>
    </source>
</evidence>
<keyword evidence="1" id="KW-0812">Transmembrane</keyword>
<feature type="transmembrane region" description="Helical" evidence="1">
    <location>
        <begin position="241"/>
        <end position="258"/>
    </location>
</feature>
<dbReference type="AlphaFoldDB" id="A0A844STN8"/>
<feature type="transmembrane region" description="Helical" evidence="1">
    <location>
        <begin position="63"/>
        <end position="83"/>
    </location>
</feature>
<feature type="transmembrane region" description="Helical" evidence="1">
    <location>
        <begin position="146"/>
        <end position="164"/>
    </location>
</feature>
<feature type="transmembrane region" description="Helical" evidence="1">
    <location>
        <begin position="302"/>
        <end position="323"/>
    </location>
</feature>
<comment type="caution">
    <text evidence="2">The sequence shown here is derived from an EMBL/GenBank/DDBJ whole genome shotgun (WGS) entry which is preliminary data.</text>
</comment>
<keyword evidence="1" id="KW-1133">Transmembrane helix</keyword>
<evidence type="ECO:0000313" key="3">
    <source>
        <dbReference type="Proteomes" id="UP000436468"/>
    </source>
</evidence>
<organism evidence="2 3">
    <name type="scientific">Bradyrhizobium pachyrhizi</name>
    <dbReference type="NCBI Taxonomy" id="280333"/>
    <lineage>
        <taxon>Bacteria</taxon>
        <taxon>Pseudomonadati</taxon>
        <taxon>Pseudomonadota</taxon>
        <taxon>Alphaproteobacteria</taxon>
        <taxon>Hyphomicrobiales</taxon>
        <taxon>Nitrobacteraceae</taxon>
        <taxon>Bradyrhizobium</taxon>
    </lineage>
</organism>
<name>A0A844STN8_9BRAD</name>
<keyword evidence="1" id="KW-0472">Membrane</keyword>
<feature type="transmembrane region" description="Helical" evidence="1">
    <location>
        <begin position="113"/>
        <end position="134"/>
    </location>
</feature>
<proteinExistence type="predicted"/>
<accession>A0A844STN8</accession>
<protein>
    <submittedName>
        <fullName evidence="2">Short-chain dehydrogenase</fullName>
    </submittedName>
</protein>
<reference evidence="2 3" key="1">
    <citation type="submission" date="2019-12" db="EMBL/GenBank/DDBJ databases">
        <title>Draft genome sequences Bradyrhizobium cajani AMBPC1010, Bradyrhizobium pachyrhizi AMBPC1040 and Bradyrhizobium yuanmingense ALSPC3051, three plant growth promoting strains isolated from nodules of Cajanus cajan L. in Dominican Republic.</title>
        <authorList>
            <person name="Flores-Felix J.D."/>
            <person name="Araujo J."/>
            <person name="Diaz-Alcantara C."/>
            <person name="Gonzalez-Andres F."/>
            <person name="Velazquez E."/>
        </authorList>
    </citation>
    <scope>NUCLEOTIDE SEQUENCE [LARGE SCALE GENOMIC DNA]</scope>
    <source>
        <strain evidence="2 3">1040</strain>
    </source>
</reference>
<sequence length="392" mass="40981">MATMQKLRGYRGPALFSYGFRPFFLFGAIYAGAIVPLWMAVFAGDVSLPTAFAPRDWHVHEMLFGYVGAVIAGFLLTAVPNWTGRLPIQGGPLVALFGAWLAGRLAATFSGIIGWQFALAIDAAFLLLLAAAAAREIIAGRKWGNLKLVGIVSLLAATNIAFHLEAHLNGVADYSARAGIALVVTLVCVIGGRIVPSFTRNWLSRQKRGRLPVPFGRFDAATVAVSACALVAWAVVPSGRAVAGALGVAGVLHVIRLARWAGHRTISDRLVLILHVAYAFVPAGFLLAALSSLDLVAPSAGIHAWTGGAIGSMTIAVMTRASLGHTGQELSASTATQAVYASIIIAALARICAAVDPTYSIPLLMIAGIAWAGAFLGFALAYAPLLCSARKL</sequence>
<gene>
    <name evidence="2" type="ORF">GPL21_35755</name>
</gene>
<feature type="transmembrane region" description="Helical" evidence="1">
    <location>
        <begin position="270"/>
        <end position="290"/>
    </location>
</feature>
<feature type="transmembrane region" description="Helical" evidence="1">
    <location>
        <begin position="90"/>
        <end position="107"/>
    </location>
</feature>
<dbReference type="InterPro" id="IPR010266">
    <property type="entry name" value="NnrS"/>
</dbReference>
<evidence type="ECO:0000256" key="1">
    <source>
        <dbReference type="SAM" id="Phobius"/>
    </source>
</evidence>
<feature type="transmembrane region" description="Helical" evidence="1">
    <location>
        <begin position="176"/>
        <end position="195"/>
    </location>
</feature>
<feature type="transmembrane region" description="Helical" evidence="1">
    <location>
        <begin position="20"/>
        <end position="43"/>
    </location>
</feature>
<dbReference type="Proteomes" id="UP000436468">
    <property type="component" value="Unassembled WGS sequence"/>
</dbReference>
<feature type="transmembrane region" description="Helical" evidence="1">
    <location>
        <begin position="330"/>
        <end position="351"/>
    </location>
</feature>
<dbReference type="EMBL" id="WQNF01000043">
    <property type="protein sequence ID" value="MVT70433.1"/>
    <property type="molecule type" value="Genomic_DNA"/>
</dbReference>
<feature type="transmembrane region" description="Helical" evidence="1">
    <location>
        <begin position="363"/>
        <end position="387"/>
    </location>
</feature>
<dbReference type="RefSeq" id="WP_157348336.1">
    <property type="nucleotide sequence ID" value="NZ_CP121667.1"/>
</dbReference>
<dbReference type="Pfam" id="PF05940">
    <property type="entry name" value="NnrS"/>
    <property type="match status" value="1"/>
</dbReference>